<sequence length="227" mass="25989">MPTDEETVDLYLSFAIYFVIFALQTLKFFLPYLEKHHHPVRKVQIVIALVGWAVSFLLGWLMITIVFLTMLASFLWNNVATLPAAPKWGEYLMIHQTFALHTGYMLANIFIYTRIILLDGGLSVKGHWIAAWLSFLLLFTRAVSEVLRNHDSMLPLSIAWAFLAIRAEFSSPSALISNTLGEQQIGQFCQANTLAVMTILVLLAIRFRFRRTRKYQRPGVEAIPLRE</sequence>
<accession>A0A1Z5KKI3</accession>
<keyword evidence="3" id="KW-1185">Reference proteome</keyword>
<comment type="caution">
    <text evidence="2">The sequence shown here is derived from an EMBL/GenBank/DDBJ whole genome shotgun (WGS) entry which is preliminary data.</text>
</comment>
<proteinExistence type="predicted"/>
<name>A0A1Z5KKI3_FISSO</name>
<dbReference type="InParanoid" id="A0A1Z5KKI3"/>
<dbReference type="Proteomes" id="UP000198406">
    <property type="component" value="Unassembled WGS sequence"/>
</dbReference>
<dbReference type="OrthoDB" id="5586934at2759"/>
<keyword evidence="1" id="KW-0812">Transmembrane</keyword>
<feature type="transmembrane region" description="Helical" evidence="1">
    <location>
        <begin position="129"/>
        <end position="147"/>
    </location>
</feature>
<feature type="transmembrane region" description="Helical" evidence="1">
    <location>
        <begin position="96"/>
        <end position="117"/>
    </location>
</feature>
<keyword evidence="1" id="KW-1133">Transmembrane helix</keyword>
<evidence type="ECO:0000313" key="3">
    <source>
        <dbReference type="Proteomes" id="UP000198406"/>
    </source>
</evidence>
<dbReference type="AlphaFoldDB" id="A0A1Z5KKI3"/>
<organism evidence="2 3">
    <name type="scientific">Fistulifera solaris</name>
    <name type="common">Oleaginous diatom</name>
    <dbReference type="NCBI Taxonomy" id="1519565"/>
    <lineage>
        <taxon>Eukaryota</taxon>
        <taxon>Sar</taxon>
        <taxon>Stramenopiles</taxon>
        <taxon>Ochrophyta</taxon>
        <taxon>Bacillariophyta</taxon>
        <taxon>Bacillariophyceae</taxon>
        <taxon>Bacillariophycidae</taxon>
        <taxon>Naviculales</taxon>
        <taxon>Naviculaceae</taxon>
        <taxon>Fistulifera</taxon>
    </lineage>
</organism>
<protein>
    <submittedName>
        <fullName evidence="2">Uncharacterized protein</fullName>
    </submittedName>
</protein>
<keyword evidence="1" id="KW-0472">Membrane</keyword>
<gene>
    <name evidence="2" type="ORF">FisN_9Lu109</name>
</gene>
<dbReference type="EMBL" id="BDSP01000252">
    <property type="protein sequence ID" value="GAX26830.1"/>
    <property type="molecule type" value="Genomic_DNA"/>
</dbReference>
<reference evidence="2 3" key="1">
    <citation type="journal article" date="2015" name="Plant Cell">
        <title>Oil accumulation by the oleaginous diatom Fistulifera solaris as revealed by the genome and transcriptome.</title>
        <authorList>
            <person name="Tanaka T."/>
            <person name="Maeda Y."/>
            <person name="Veluchamy A."/>
            <person name="Tanaka M."/>
            <person name="Abida H."/>
            <person name="Marechal E."/>
            <person name="Bowler C."/>
            <person name="Muto M."/>
            <person name="Sunaga Y."/>
            <person name="Tanaka M."/>
            <person name="Yoshino T."/>
            <person name="Taniguchi T."/>
            <person name="Fukuda Y."/>
            <person name="Nemoto M."/>
            <person name="Matsumoto M."/>
            <person name="Wong P.S."/>
            <person name="Aburatani S."/>
            <person name="Fujibuchi W."/>
        </authorList>
    </citation>
    <scope>NUCLEOTIDE SEQUENCE [LARGE SCALE GENOMIC DNA]</scope>
    <source>
        <strain evidence="2 3">JPCC DA0580</strain>
    </source>
</reference>
<feature type="transmembrane region" description="Helical" evidence="1">
    <location>
        <begin position="185"/>
        <end position="207"/>
    </location>
</feature>
<feature type="transmembrane region" description="Helical" evidence="1">
    <location>
        <begin position="45"/>
        <end position="76"/>
    </location>
</feature>
<evidence type="ECO:0000313" key="2">
    <source>
        <dbReference type="EMBL" id="GAX26830.1"/>
    </source>
</evidence>
<feature type="transmembrane region" description="Helical" evidence="1">
    <location>
        <begin position="12"/>
        <end position="33"/>
    </location>
</feature>
<evidence type="ECO:0000256" key="1">
    <source>
        <dbReference type="SAM" id="Phobius"/>
    </source>
</evidence>